<dbReference type="Proteomes" id="UP000190648">
    <property type="component" value="Unassembled WGS sequence"/>
</dbReference>
<reference evidence="1 2" key="1">
    <citation type="submission" date="2016-02" db="EMBL/GenBank/DDBJ databases">
        <title>Band-tailed pigeon sequencing and assembly.</title>
        <authorList>
            <person name="Soares A.E."/>
            <person name="Novak B.J."/>
            <person name="Rice E.S."/>
            <person name="O'Connell B."/>
            <person name="Chang D."/>
            <person name="Weber S."/>
            <person name="Shapiro B."/>
        </authorList>
    </citation>
    <scope>NUCLEOTIDE SEQUENCE [LARGE SCALE GENOMIC DNA]</scope>
    <source>
        <strain evidence="1">BTP2013</strain>
        <tissue evidence="1">Blood</tissue>
    </source>
</reference>
<evidence type="ECO:0000313" key="1">
    <source>
        <dbReference type="EMBL" id="OPJ85157.1"/>
    </source>
</evidence>
<accession>A0A1V4KMZ6</accession>
<dbReference type="EMBL" id="LSYS01002950">
    <property type="protein sequence ID" value="OPJ85157.1"/>
    <property type="molecule type" value="Genomic_DNA"/>
</dbReference>
<organism evidence="1 2">
    <name type="scientific">Patagioenas fasciata monilis</name>
    <dbReference type="NCBI Taxonomy" id="372326"/>
    <lineage>
        <taxon>Eukaryota</taxon>
        <taxon>Metazoa</taxon>
        <taxon>Chordata</taxon>
        <taxon>Craniata</taxon>
        <taxon>Vertebrata</taxon>
        <taxon>Euteleostomi</taxon>
        <taxon>Archelosauria</taxon>
        <taxon>Archosauria</taxon>
        <taxon>Dinosauria</taxon>
        <taxon>Saurischia</taxon>
        <taxon>Theropoda</taxon>
        <taxon>Coelurosauria</taxon>
        <taxon>Aves</taxon>
        <taxon>Neognathae</taxon>
        <taxon>Neoaves</taxon>
        <taxon>Columbimorphae</taxon>
        <taxon>Columbiformes</taxon>
        <taxon>Columbidae</taxon>
        <taxon>Patagioenas</taxon>
    </lineage>
</organism>
<evidence type="ECO:0000313" key="2">
    <source>
        <dbReference type="Proteomes" id="UP000190648"/>
    </source>
</evidence>
<comment type="caution">
    <text evidence="1">The sequence shown here is derived from an EMBL/GenBank/DDBJ whole genome shotgun (WGS) entry which is preliminary data.</text>
</comment>
<proteinExistence type="predicted"/>
<sequence length="147" mass="16524">MVTDCAVFTMQKAVPVQTSLTHTVRGTNVQTPLNLPGKKEYQSHNPYGKILARIKRMKPHSHEFSSFGLLSTPCNMGAINPHTKTQDTLILTRFYFCFLTCQNPNSKPDLHEIFKFYIKPRFSVKSFCVTLFGRDPLGAGALAAFIL</sequence>
<name>A0A1V4KMZ6_PATFA</name>
<dbReference type="AlphaFoldDB" id="A0A1V4KMZ6"/>
<protein>
    <submittedName>
        <fullName evidence="1">Uncharacterized protein</fullName>
    </submittedName>
</protein>
<keyword evidence="2" id="KW-1185">Reference proteome</keyword>
<gene>
    <name evidence="1" type="ORF">AV530_018172</name>
</gene>